<dbReference type="EMBL" id="ATBP01002863">
    <property type="protein sequence ID" value="ETR65401.1"/>
    <property type="molecule type" value="Genomic_DNA"/>
</dbReference>
<dbReference type="InterPro" id="IPR037523">
    <property type="entry name" value="VOC_core"/>
</dbReference>
<dbReference type="GO" id="GO:0046491">
    <property type="term" value="P:L-methylmalonyl-CoA metabolic process"/>
    <property type="evidence" value="ECO:0007669"/>
    <property type="project" value="TreeGrafter"/>
</dbReference>
<sequence length="155" mass="17675">MKYKATGNIRHTGIVVKDLELMTCFYVENFGFKSSQIQNESGDFVSTILGHKNIRVTTHKLVDEKNQCLELLFFPDMLQQKTNNNKRKLFDMGITHIALTVSDLETIHQKLTDLNISFVSSIQYAPSNKVKVIFCEDPEGNFLELVEELQEANCG</sequence>
<dbReference type="GO" id="GO:0004493">
    <property type="term" value="F:methylmalonyl-CoA epimerase activity"/>
    <property type="evidence" value="ECO:0007669"/>
    <property type="project" value="TreeGrafter"/>
</dbReference>
<evidence type="ECO:0000313" key="3">
    <source>
        <dbReference type="EMBL" id="ETR65401.1"/>
    </source>
</evidence>
<reference evidence="4" key="1">
    <citation type="submission" date="2012-11" db="EMBL/GenBank/DDBJ databases">
        <authorList>
            <person name="Lucero-Rivera Y.E."/>
            <person name="Tovar-Ramirez D."/>
        </authorList>
    </citation>
    <scope>NUCLEOTIDE SEQUENCE [LARGE SCALE GENOMIC DNA]</scope>
    <source>
        <strain evidence="4">Araruama</strain>
    </source>
</reference>
<dbReference type="InterPro" id="IPR029068">
    <property type="entry name" value="Glyas_Bleomycin-R_OHBP_Dase"/>
</dbReference>
<evidence type="ECO:0000256" key="1">
    <source>
        <dbReference type="ARBA" id="ARBA00022723"/>
    </source>
</evidence>
<keyword evidence="3" id="KW-0223">Dioxygenase</keyword>
<evidence type="ECO:0000259" key="2">
    <source>
        <dbReference type="PROSITE" id="PS51819"/>
    </source>
</evidence>
<keyword evidence="1" id="KW-0479">Metal-binding</keyword>
<protein>
    <submittedName>
        <fullName evidence="3">Glyoxalase/bleomycin resistance protein/dioxygenase</fullName>
    </submittedName>
</protein>
<dbReference type="Proteomes" id="UP000189670">
    <property type="component" value="Unassembled WGS sequence"/>
</dbReference>
<gene>
    <name evidence="3" type="ORF">OMM_14317</name>
</gene>
<dbReference type="InterPro" id="IPR004360">
    <property type="entry name" value="Glyas_Fos-R_dOase_dom"/>
</dbReference>
<dbReference type="CDD" id="cd06587">
    <property type="entry name" value="VOC"/>
    <property type="match status" value="1"/>
</dbReference>
<dbReference type="PANTHER" id="PTHR43048">
    <property type="entry name" value="METHYLMALONYL-COA EPIMERASE"/>
    <property type="match status" value="1"/>
</dbReference>
<proteinExistence type="predicted"/>
<name>A0A1V1NS56_9BACT</name>
<organism evidence="3 4">
    <name type="scientific">Candidatus Magnetoglobus multicellularis str. Araruama</name>
    <dbReference type="NCBI Taxonomy" id="890399"/>
    <lineage>
        <taxon>Bacteria</taxon>
        <taxon>Pseudomonadati</taxon>
        <taxon>Thermodesulfobacteriota</taxon>
        <taxon>Desulfobacteria</taxon>
        <taxon>Desulfobacterales</taxon>
        <taxon>Desulfobacteraceae</taxon>
        <taxon>Candidatus Magnetoglobus</taxon>
    </lineage>
</organism>
<dbReference type="Gene3D" id="3.10.180.10">
    <property type="entry name" value="2,3-Dihydroxybiphenyl 1,2-Dioxygenase, domain 1"/>
    <property type="match status" value="1"/>
</dbReference>
<dbReference type="AlphaFoldDB" id="A0A1V1NS56"/>
<dbReference type="GO" id="GO:0051213">
    <property type="term" value="F:dioxygenase activity"/>
    <property type="evidence" value="ECO:0007669"/>
    <property type="project" value="UniProtKB-KW"/>
</dbReference>
<dbReference type="Pfam" id="PF00903">
    <property type="entry name" value="Glyoxalase"/>
    <property type="match status" value="1"/>
</dbReference>
<dbReference type="PROSITE" id="PS51819">
    <property type="entry name" value="VOC"/>
    <property type="match status" value="1"/>
</dbReference>
<feature type="domain" description="VOC" evidence="2">
    <location>
        <begin position="8"/>
        <end position="148"/>
    </location>
</feature>
<dbReference type="InterPro" id="IPR051785">
    <property type="entry name" value="MMCE/EMCE_epimerase"/>
</dbReference>
<keyword evidence="3" id="KW-0560">Oxidoreductase</keyword>
<comment type="caution">
    <text evidence="3">The sequence shown here is derived from an EMBL/GenBank/DDBJ whole genome shotgun (WGS) entry which is preliminary data.</text>
</comment>
<dbReference type="PANTHER" id="PTHR43048:SF5">
    <property type="entry name" value="BLR5325 PROTEIN"/>
    <property type="match status" value="1"/>
</dbReference>
<accession>A0A1V1NS56</accession>
<dbReference type="SUPFAM" id="SSF54593">
    <property type="entry name" value="Glyoxalase/Bleomycin resistance protein/Dihydroxybiphenyl dioxygenase"/>
    <property type="match status" value="1"/>
</dbReference>
<dbReference type="GO" id="GO:0046872">
    <property type="term" value="F:metal ion binding"/>
    <property type="evidence" value="ECO:0007669"/>
    <property type="project" value="UniProtKB-KW"/>
</dbReference>
<evidence type="ECO:0000313" key="4">
    <source>
        <dbReference type="Proteomes" id="UP000189670"/>
    </source>
</evidence>